<keyword evidence="5" id="KW-1185">Reference proteome</keyword>
<feature type="repeat" description="ANK" evidence="3">
    <location>
        <begin position="5"/>
        <end position="37"/>
    </location>
</feature>
<dbReference type="OrthoDB" id="3547117at2759"/>
<dbReference type="PANTHER" id="PTHR24198">
    <property type="entry name" value="ANKYRIN REPEAT AND PROTEIN KINASE DOMAIN-CONTAINING PROTEIN"/>
    <property type="match status" value="1"/>
</dbReference>
<evidence type="ECO:0000256" key="3">
    <source>
        <dbReference type="PROSITE-ProRule" id="PRU00023"/>
    </source>
</evidence>
<feature type="non-terminal residue" evidence="4">
    <location>
        <position position="314"/>
    </location>
</feature>
<dbReference type="Pfam" id="PF12796">
    <property type="entry name" value="Ank_2"/>
    <property type="match status" value="1"/>
</dbReference>
<dbReference type="PANTHER" id="PTHR24198:SF165">
    <property type="entry name" value="ANKYRIN REPEAT-CONTAINING PROTEIN-RELATED"/>
    <property type="match status" value="1"/>
</dbReference>
<dbReference type="InParanoid" id="A0A2J6TA69"/>
<dbReference type="STRING" id="1095630.A0A2J6TA69"/>
<evidence type="ECO:0000256" key="1">
    <source>
        <dbReference type="ARBA" id="ARBA00022737"/>
    </source>
</evidence>
<dbReference type="AlphaFoldDB" id="A0A2J6TA69"/>
<name>A0A2J6TA69_9HELO</name>
<gene>
    <name evidence="4" type="ORF">K444DRAFT_589556</name>
</gene>
<dbReference type="SUPFAM" id="SSF48403">
    <property type="entry name" value="Ankyrin repeat"/>
    <property type="match status" value="1"/>
</dbReference>
<dbReference type="RefSeq" id="XP_024736786.1">
    <property type="nucleotide sequence ID" value="XM_024878115.1"/>
</dbReference>
<keyword evidence="1" id="KW-0677">Repeat</keyword>
<dbReference type="Gene3D" id="1.25.40.20">
    <property type="entry name" value="Ankyrin repeat-containing domain"/>
    <property type="match status" value="2"/>
</dbReference>
<evidence type="ECO:0000256" key="2">
    <source>
        <dbReference type="ARBA" id="ARBA00023043"/>
    </source>
</evidence>
<dbReference type="InterPro" id="IPR036770">
    <property type="entry name" value="Ankyrin_rpt-contain_sf"/>
</dbReference>
<evidence type="ECO:0000313" key="4">
    <source>
        <dbReference type="EMBL" id="PMD59882.1"/>
    </source>
</evidence>
<dbReference type="EMBL" id="KZ613803">
    <property type="protein sequence ID" value="PMD59882.1"/>
    <property type="molecule type" value="Genomic_DNA"/>
</dbReference>
<dbReference type="Proteomes" id="UP000235371">
    <property type="component" value="Unassembled WGS sequence"/>
</dbReference>
<reference evidence="4 5" key="1">
    <citation type="submission" date="2016-04" db="EMBL/GenBank/DDBJ databases">
        <title>A degradative enzymes factory behind the ericoid mycorrhizal symbiosis.</title>
        <authorList>
            <consortium name="DOE Joint Genome Institute"/>
            <person name="Martino E."/>
            <person name="Morin E."/>
            <person name="Grelet G."/>
            <person name="Kuo A."/>
            <person name="Kohler A."/>
            <person name="Daghino S."/>
            <person name="Barry K."/>
            <person name="Choi C."/>
            <person name="Cichocki N."/>
            <person name="Clum A."/>
            <person name="Copeland A."/>
            <person name="Hainaut M."/>
            <person name="Haridas S."/>
            <person name="Labutti K."/>
            <person name="Lindquist E."/>
            <person name="Lipzen A."/>
            <person name="Khouja H.-R."/>
            <person name="Murat C."/>
            <person name="Ohm R."/>
            <person name="Olson A."/>
            <person name="Spatafora J."/>
            <person name="Veneault-Fourrey C."/>
            <person name="Henrissat B."/>
            <person name="Grigoriev I."/>
            <person name="Martin F."/>
            <person name="Perotto S."/>
        </authorList>
    </citation>
    <scope>NUCLEOTIDE SEQUENCE [LARGE SCALE GENOMIC DNA]</scope>
    <source>
        <strain evidence="4 5">E</strain>
    </source>
</reference>
<dbReference type="GeneID" id="36586192"/>
<dbReference type="PROSITE" id="PS50088">
    <property type="entry name" value="ANK_REPEAT"/>
    <property type="match status" value="1"/>
</dbReference>
<proteinExistence type="predicted"/>
<protein>
    <submittedName>
        <fullName evidence="4">Ankyrin</fullName>
    </submittedName>
</protein>
<sequence>MQDAAGNGLLQIAALGGHSKVAEILLDQGININSVDRNHGTALQAAIYMGGKGPNEVIRLLLDWGKAKIPDGRVRDKINVNTKGGYYGCALQVAAYRANSELVCELVNDCNPKADVNIAGGKFGFPLQAAVRTGRRAVVKPILSVKSDPVNINAKGGKYGTTLQAVARGKYRTREKLPEISRGQVLSQKAQSSLGKPIDLHNNASEEDYREVANMLFENGAKMDGGSGKLDNPINAAASSGDPAMLKLMLKHCEKPDLPWKEDKGRVLTKALLTAITLSPEKSPENPPEKQLALVKLLVENGANIQYKISGSLS</sequence>
<evidence type="ECO:0000313" key="5">
    <source>
        <dbReference type="Proteomes" id="UP000235371"/>
    </source>
</evidence>
<keyword evidence="2 3" id="KW-0040">ANK repeat</keyword>
<dbReference type="SMART" id="SM00248">
    <property type="entry name" value="ANK"/>
    <property type="match status" value="4"/>
</dbReference>
<accession>A0A2J6TA69</accession>
<organism evidence="4 5">
    <name type="scientific">Hyaloscypha bicolor E</name>
    <dbReference type="NCBI Taxonomy" id="1095630"/>
    <lineage>
        <taxon>Eukaryota</taxon>
        <taxon>Fungi</taxon>
        <taxon>Dikarya</taxon>
        <taxon>Ascomycota</taxon>
        <taxon>Pezizomycotina</taxon>
        <taxon>Leotiomycetes</taxon>
        <taxon>Helotiales</taxon>
        <taxon>Hyaloscyphaceae</taxon>
        <taxon>Hyaloscypha</taxon>
        <taxon>Hyaloscypha bicolor</taxon>
    </lineage>
</organism>
<dbReference type="PROSITE" id="PS50297">
    <property type="entry name" value="ANK_REP_REGION"/>
    <property type="match status" value="1"/>
</dbReference>
<dbReference type="InterPro" id="IPR002110">
    <property type="entry name" value="Ankyrin_rpt"/>
</dbReference>